<dbReference type="SUPFAM" id="SSF47986">
    <property type="entry name" value="DEATH domain"/>
    <property type="match status" value="1"/>
</dbReference>
<dbReference type="SUPFAM" id="SSF52540">
    <property type="entry name" value="P-loop containing nucleoside triphosphate hydrolases"/>
    <property type="match status" value="1"/>
</dbReference>
<dbReference type="GO" id="GO:0042981">
    <property type="term" value="P:regulation of apoptotic process"/>
    <property type="evidence" value="ECO:0007669"/>
    <property type="project" value="InterPro"/>
</dbReference>
<dbReference type="AlphaFoldDB" id="A0A8C4QYZ5"/>
<keyword evidence="10" id="KW-0391">Immunity</keyword>
<dbReference type="CDD" id="cd01671">
    <property type="entry name" value="CARD"/>
    <property type="match status" value="1"/>
</dbReference>
<dbReference type="CDD" id="cd01120">
    <property type="entry name" value="RecA-like_superfamily"/>
    <property type="match status" value="1"/>
</dbReference>
<dbReference type="GO" id="GO:0006954">
    <property type="term" value="P:inflammatory response"/>
    <property type="evidence" value="ECO:0007669"/>
    <property type="project" value="UniProtKB-KW"/>
</dbReference>
<dbReference type="Pfam" id="PF17776">
    <property type="entry name" value="NLRC4_HD2"/>
    <property type="match status" value="1"/>
</dbReference>
<dbReference type="InterPro" id="IPR041267">
    <property type="entry name" value="NLRP_HD2"/>
</dbReference>
<keyword evidence="12" id="KW-1271">Inflammasome</keyword>
<keyword evidence="7" id="KW-0378">Hydrolase</keyword>
<dbReference type="InterPro" id="IPR041075">
    <property type="entry name" value="NOD1/2_WH"/>
</dbReference>
<evidence type="ECO:0000256" key="5">
    <source>
        <dbReference type="ARBA" id="ARBA00022737"/>
    </source>
</evidence>
<evidence type="ECO:0000256" key="7">
    <source>
        <dbReference type="ARBA" id="ARBA00022801"/>
    </source>
</evidence>
<evidence type="ECO:0000256" key="3">
    <source>
        <dbReference type="ARBA" id="ARBA00022490"/>
    </source>
</evidence>
<dbReference type="PANTHER" id="PTHR45690:SF19">
    <property type="entry name" value="NACHT, LRR AND PYD DOMAINS-CONTAINING PROTEIN 3"/>
    <property type="match status" value="1"/>
</dbReference>
<keyword evidence="5" id="KW-0677">Repeat</keyword>
<dbReference type="SMART" id="SM00368">
    <property type="entry name" value="LRR_RI"/>
    <property type="match status" value="3"/>
</dbReference>
<sequence>MSVVNLTNGAVDKLVQHRTDLRIALLHDPKPVVDEAISRKLLNREDCDRINSESTNANVIRECLNTVEGKGEDCAKSFLKILHDLRGRYPPLRSWIEDYADTSVLEAQINLQDFSNVQLLFLLRMEKSSLAKRLWKDFPRLCEEARKASLLPQCFAATEVFNNFTKMKNSNSCVDCLLNVILEGGVENVSSFWWMLKNDESTRDVVRQTIDKLQDSKMEKMLQAYGDAQDALKKELRKNFGTIKDYNAPPCGRTKFEHRFVEPVIVKWKPGIDDVPEEHEMIKLCREHRLKNIADDRLTRDAIFERQDLFVDCENDVVVCGAPGVGKTIFSQKLVYDWASGDCTLNKRFDFVLLLKCRNLNHICSLTTLRDIVLNEFPCLEEVVDDLLKNGFRLLMILDALDEMKHPLDFDNVCRSPRQPHDLGGIVAGLLNDTLLKGGTVLVTTRIVGLEWMNHVDHHLHAVEIVGFSEKETRQFFEKFYNNEEIAKQVFHHLSANDVLSSLCFNPTFCWITATCLGKYFTHNDGKMSDVAPKTMTELFSQYILLHLEHHGGKTVSSSPDTLLGLCQLAFHGVKEKKILFTAEDLSEHGVTETCQTFFSEVFLRSEVQCICHYEFFHQTVQEYFAALYFFLPQPNNVQGFMENRLNSVFEKPGDKDDNRYHIFQRFLSGLLAEKPRHSLKRCSISLTNTPKVKVHSWLKQHKLKDLNCFHCVYELQDTNFVNSLMEDVDLGELTERMTSPMDCTVLVYALQTSNKQMNSWQVNLGLNDPSQRMRILAPAFPLFEKLQFRRQIVGDDGMKIMVDALANKPNHLREMTLENCQLSAISGPALRNLINNSHLEVLELRLNSIRDEGLEGLADGLMPEAKLRNLQLLDCDLSANSVPALTSIINHSNLEVLDLICNDVGDEGLEMLANGLKPHAKLRELRLFRCNLSANAGPPLKKIMKKSNLEILHLDENRIGDQGLGSLAESLVPPETLKELRLDYCSLTDEALPILFRISCVPSIKQIM</sequence>
<evidence type="ECO:0000256" key="1">
    <source>
        <dbReference type="ARBA" id="ARBA00004110"/>
    </source>
</evidence>
<evidence type="ECO:0000256" key="6">
    <source>
        <dbReference type="ARBA" id="ARBA00022741"/>
    </source>
</evidence>
<dbReference type="GeneTree" id="ENSGT01150000287004"/>
<dbReference type="Gene3D" id="1.10.533.10">
    <property type="entry name" value="Death Domain, Fas"/>
    <property type="match status" value="1"/>
</dbReference>
<keyword evidence="11" id="KW-0395">Inflammatory response</keyword>
<organism evidence="15 16">
    <name type="scientific">Eptatretus burgeri</name>
    <name type="common">Inshore hagfish</name>
    <dbReference type="NCBI Taxonomy" id="7764"/>
    <lineage>
        <taxon>Eukaryota</taxon>
        <taxon>Metazoa</taxon>
        <taxon>Chordata</taxon>
        <taxon>Craniata</taxon>
        <taxon>Vertebrata</taxon>
        <taxon>Cyclostomata</taxon>
        <taxon>Myxini</taxon>
        <taxon>Myxiniformes</taxon>
        <taxon>Myxinidae</taxon>
        <taxon>Eptatretinae</taxon>
        <taxon>Eptatretus</taxon>
    </lineage>
</organism>
<dbReference type="Pfam" id="PF13516">
    <property type="entry name" value="LRR_6"/>
    <property type="match status" value="3"/>
</dbReference>
<dbReference type="PROSITE" id="PS50837">
    <property type="entry name" value="NACHT"/>
    <property type="match status" value="1"/>
</dbReference>
<dbReference type="GO" id="GO:0061702">
    <property type="term" value="C:canonical inflammasome complex"/>
    <property type="evidence" value="ECO:0007669"/>
    <property type="project" value="UniProtKB-SubCell"/>
</dbReference>
<reference evidence="15" key="1">
    <citation type="submission" date="2025-05" db="UniProtKB">
        <authorList>
            <consortium name="Ensembl"/>
        </authorList>
    </citation>
    <scope>IDENTIFICATION</scope>
</reference>
<evidence type="ECO:0000313" key="16">
    <source>
        <dbReference type="Proteomes" id="UP000694388"/>
    </source>
</evidence>
<dbReference type="Pfam" id="PF05729">
    <property type="entry name" value="NACHT"/>
    <property type="match status" value="1"/>
</dbReference>
<evidence type="ECO:0000256" key="10">
    <source>
        <dbReference type="ARBA" id="ARBA00022859"/>
    </source>
</evidence>
<keyword evidence="3" id="KW-0963">Cytoplasm</keyword>
<name>A0A8C4QYZ5_EPTBU</name>
<dbReference type="InterPro" id="IPR050637">
    <property type="entry name" value="NLRP_innate_immun_reg"/>
</dbReference>
<dbReference type="GO" id="GO:0045087">
    <property type="term" value="P:innate immune response"/>
    <property type="evidence" value="ECO:0007669"/>
    <property type="project" value="UniProtKB-KW"/>
</dbReference>
<evidence type="ECO:0000313" key="15">
    <source>
        <dbReference type="Ensembl" id="ENSEBUP00000022423.1"/>
    </source>
</evidence>
<comment type="similarity">
    <text evidence="2">Belongs to the NLRP family.</text>
</comment>
<evidence type="ECO:0000256" key="12">
    <source>
        <dbReference type="ARBA" id="ARBA00023233"/>
    </source>
</evidence>
<dbReference type="InterPro" id="IPR032675">
    <property type="entry name" value="LRR_dom_sf"/>
</dbReference>
<evidence type="ECO:0000259" key="13">
    <source>
        <dbReference type="PROSITE" id="PS50209"/>
    </source>
</evidence>
<feature type="domain" description="NACHT" evidence="14">
    <location>
        <begin position="315"/>
        <end position="446"/>
    </location>
</feature>
<dbReference type="PROSITE" id="PS50209">
    <property type="entry name" value="CARD"/>
    <property type="match status" value="1"/>
</dbReference>
<dbReference type="SUPFAM" id="SSF52047">
    <property type="entry name" value="RNI-like"/>
    <property type="match status" value="1"/>
</dbReference>
<keyword evidence="16" id="KW-1185">Reference proteome</keyword>
<dbReference type="InterPro" id="IPR007111">
    <property type="entry name" value="NACHT_NTPase"/>
</dbReference>
<keyword evidence="8" id="KW-0067">ATP-binding</keyword>
<comment type="subcellular location">
    <subcellularLocation>
        <location evidence="1">Inflammasome</location>
    </subcellularLocation>
</comment>
<evidence type="ECO:0000256" key="2">
    <source>
        <dbReference type="ARBA" id="ARBA00008665"/>
    </source>
</evidence>
<keyword evidence="9" id="KW-0832">Ubl conjugation</keyword>
<evidence type="ECO:0000256" key="8">
    <source>
        <dbReference type="ARBA" id="ARBA00022840"/>
    </source>
</evidence>
<keyword evidence="6" id="KW-0547">Nucleotide-binding</keyword>
<dbReference type="InterPro" id="IPR027417">
    <property type="entry name" value="P-loop_NTPase"/>
</dbReference>
<dbReference type="Ensembl" id="ENSEBUT00000022999.1">
    <property type="protein sequence ID" value="ENSEBUP00000022423.1"/>
    <property type="gene ID" value="ENSEBUG00000013817.1"/>
</dbReference>
<dbReference type="Gene3D" id="3.40.50.300">
    <property type="entry name" value="P-loop containing nucleotide triphosphate hydrolases"/>
    <property type="match status" value="1"/>
</dbReference>
<dbReference type="InterPro" id="IPR001611">
    <property type="entry name" value="Leu-rich_rpt"/>
</dbReference>
<dbReference type="InterPro" id="IPR001315">
    <property type="entry name" value="CARD"/>
</dbReference>
<dbReference type="GO" id="GO:0005524">
    <property type="term" value="F:ATP binding"/>
    <property type="evidence" value="ECO:0007669"/>
    <property type="project" value="UniProtKB-KW"/>
</dbReference>
<protein>
    <submittedName>
        <fullName evidence="15">Uncharacterized protein</fullName>
    </submittedName>
</protein>
<evidence type="ECO:0000256" key="4">
    <source>
        <dbReference type="ARBA" id="ARBA00022588"/>
    </source>
</evidence>
<dbReference type="Pfam" id="PF17779">
    <property type="entry name" value="WHD_NOD2"/>
    <property type="match status" value="1"/>
</dbReference>
<feature type="domain" description="CARD" evidence="13">
    <location>
        <begin position="6"/>
        <end position="84"/>
    </location>
</feature>
<evidence type="ECO:0000256" key="9">
    <source>
        <dbReference type="ARBA" id="ARBA00022843"/>
    </source>
</evidence>
<dbReference type="Proteomes" id="UP000694388">
    <property type="component" value="Unplaced"/>
</dbReference>
<dbReference type="OMA" id="CESMSSA"/>
<proteinExistence type="inferred from homology"/>
<keyword evidence="4" id="KW-0399">Innate immunity</keyword>
<dbReference type="Gene3D" id="3.80.10.10">
    <property type="entry name" value="Ribonuclease Inhibitor"/>
    <property type="match status" value="2"/>
</dbReference>
<dbReference type="PANTHER" id="PTHR45690">
    <property type="entry name" value="NACHT, LRR AND PYD DOMAINS-CONTAINING PROTEIN 12"/>
    <property type="match status" value="1"/>
</dbReference>
<accession>A0A8C4QYZ5</accession>
<dbReference type="Pfam" id="PF00619">
    <property type="entry name" value="CARD"/>
    <property type="match status" value="1"/>
</dbReference>
<dbReference type="InterPro" id="IPR011029">
    <property type="entry name" value="DEATH-like_dom_sf"/>
</dbReference>
<dbReference type="Ensembl" id="ENSEBUT00000023019.1">
    <property type="protein sequence ID" value="ENSEBUP00000022443.1"/>
    <property type="gene ID" value="ENSEBUG00000013817.1"/>
</dbReference>
<evidence type="ECO:0000256" key="11">
    <source>
        <dbReference type="ARBA" id="ARBA00023198"/>
    </source>
</evidence>
<evidence type="ECO:0000259" key="14">
    <source>
        <dbReference type="PROSITE" id="PS50837"/>
    </source>
</evidence>